<feature type="domain" description="Glucuronosyltransferase GumK N-terminal" evidence="1">
    <location>
        <begin position="5"/>
        <end position="176"/>
    </location>
</feature>
<dbReference type="RefSeq" id="WP_306410299.1">
    <property type="nucleotide sequence ID" value="NZ_JANFPI010000002.1"/>
</dbReference>
<proteinExistence type="predicted"/>
<dbReference type="InterPro" id="IPR054299">
    <property type="entry name" value="GumK_N"/>
</dbReference>
<dbReference type="Gene3D" id="3.40.50.11010">
    <property type="match status" value="1"/>
</dbReference>
<dbReference type="SUPFAM" id="SSF53756">
    <property type="entry name" value="UDP-Glycosyltransferase/glycogen phosphorylase"/>
    <property type="match status" value="1"/>
</dbReference>
<dbReference type="Proteomes" id="UP001208771">
    <property type="component" value="Unassembled WGS sequence"/>
</dbReference>
<dbReference type="GO" id="GO:0016757">
    <property type="term" value="F:glycosyltransferase activity"/>
    <property type="evidence" value="ECO:0007669"/>
    <property type="project" value="UniProtKB-KW"/>
</dbReference>
<name>A0AAE3N0C7_9HYPH</name>
<gene>
    <name evidence="2" type="ORF">NOF55_05280</name>
</gene>
<dbReference type="Gene3D" id="3.40.50.2000">
    <property type="entry name" value="Glycogen Phosphorylase B"/>
    <property type="match status" value="1"/>
</dbReference>
<protein>
    <submittedName>
        <fullName evidence="2">Glycosyltransferase</fullName>
        <ecNumber evidence="2">2.4.-.-</ecNumber>
    </submittedName>
</protein>
<keyword evidence="2" id="KW-0328">Glycosyltransferase</keyword>
<organism evidence="2 3">
    <name type="scientific">Ectorhizobium quercum</name>
    <dbReference type="NCBI Taxonomy" id="2965071"/>
    <lineage>
        <taxon>Bacteria</taxon>
        <taxon>Pseudomonadati</taxon>
        <taxon>Pseudomonadota</taxon>
        <taxon>Alphaproteobacteria</taxon>
        <taxon>Hyphomicrobiales</taxon>
        <taxon>Rhizobiaceae</taxon>
        <taxon>Ectorhizobium</taxon>
    </lineage>
</organism>
<dbReference type="EC" id="2.4.-.-" evidence="2"/>
<dbReference type="Pfam" id="PF22059">
    <property type="entry name" value="GumK_N"/>
    <property type="match status" value="1"/>
</dbReference>
<evidence type="ECO:0000313" key="2">
    <source>
        <dbReference type="EMBL" id="MCX8996512.1"/>
    </source>
</evidence>
<evidence type="ECO:0000259" key="1">
    <source>
        <dbReference type="Pfam" id="PF22059"/>
    </source>
</evidence>
<keyword evidence="2" id="KW-0808">Transferase</keyword>
<dbReference type="AlphaFoldDB" id="A0AAE3N0C7"/>
<accession>A0AAE3N0C7</accession>
<evidence type="ECO:0000313" key="3">
    <source>
        <dbReference type="Proteomes" id="UP001208771"/>
    </source>
</evidence>
<reference evidence="2" key="1">
    <citation type="submission" date="2022-07" db="EMBL/GenBank/DDBJ databases">
        <title>Ectorhizobium quercum gen.nov., sp. nov.</title>
        <authorList>
            <person name="Ma T."/>
            <person name="Li Y."/>
        </authorList>
    </citation>
    <scope>NUCLEOTIDE SEQUENCE</scope>
    <source>
        <strain evidence="2">BDR2-2</strain>
    </source>
</reference>
<dbReference type="EMBL" id="JANFPI010000002">
    <property type="protein sequence ID" value="MCX8996512.1"/>
    <property type="molecule type" value="Genomic_DNA"/>
</dbReference>
<comment type="caution">
    <text evidence="2">The sequence shown here is derived from an EMBL/GenBank/DDBJ whole genome shotgun (WGS) entry which is preliminary data.</text>
</comment>
<sequence length="370" mass="41458">MNFLFLSTHAFLPNTRKTSVHFVSEALAARGHSVETLSVGYSLLTALKSRDLYRQLSREQKGRFRESASRYRSACYLPLLHPFSTGSALFNRAMSPFFDLYGRVLPRFMREAVLRADTVVIESGTSIVFFEAVRRLKPAARTIYFARDLLNTVGASEYLQRLERRIAPQFDRVIVPSSRMAEHLPSGSRVVFVPQGIDKSGFDVCDTSPYPAGSRNGVAVGNMLFDKNAMTAMALHAPDVTFHFFGAGIPADFPQNVTVYGERAFSDIIPYLKFADFGIAPYRLTERELYLVESSLKLQQYSYCLLPILAPELMRRGCRANIVAYDPNGETDWAGKVREAATRPHDPAWRDGIATWDDVADRIADEAVSA</sequence>
<keyword evidence="3" id="KW-1185">Reference proteome</keyword>